<evidence type="ECO:0000313" key="2">
    <source>
        <dbReference type="EMBL" id="KUN31053.1"/>
    </source>
</evidence>
<feature type="compositionally biased region" description="Basic and acidic residues" evidence="1">
    <location>
        <begin position="74"/>
        <end position="91"/>
    </location>
</feature>
<accession>A0A101QJF1</accession>
<proteinExistence type="predicted"/>
<dbReference type="AlphaFoldDB" id="A0A101QJF1"/>
<keyword evidence="3" id="KW-1185">Reference proteome</keyword>
<evidence type="ECO:0000313" key="3">
    <source>
        <dbReference type="Proteomes" id="UP000053398"/>
    </source>
</evidence>
<name>A0A101QJF1_STRCK</name>
<evidence type="ECO:0000256" key="1">
    <source>
        <dbReference type="SAM" id="MobiDB-lite"/>
    </source>
</evidence>
<gene>
    <name evidence="2" type="ORF">AQJ11_07935</name>
</gene>
<protein>
    <submittedName>
        <fullName evidence="2">Uncharacterized protein</fullName>
    </submittedName>
</protein>
<dbReference type="Proteomes" id="UP000053398">
    <property type="component" value="Unassembled WGS sequence"/>
</dbReference>
<comment type="caution">
    <text evidence="2">The sequence shown here is derived from an EMBL/GenBank/DDBJ whole genome shotgun (WGS) entry which is preliminary data.</text>
</comment>
<dbReference type="EMBL" id="LMWP01000007">
    <property type="protein sequence ID" value="KUN31053.1"/>
    <property type="molecule type" value="Genomic_DNA"/>
</dbReference>
<organism evidence="2 3">
    <name type="scientific">Streptomyces corchorusii</name>
    <name type="common">Streptomyces chibaensis</name>
    <dbReference type="NCBI Taxonomy" id="1903"/>
    <lineage>
        <taxon>Bacteria</taxon>
        <taxon>Bacillati</taxon>
        <taxon>Actinomycetota</taxon>
        <taxon>Actinomycetes</taxon>
        <taxon>Kitasatosporales</taxon>
        <taxon>Streptomycetaceae</taxon>
        <taxon>Streptomyces</taxon>
    </lineage>
</organism>
<feature type="region of interest" description="Disordered" evidence="1">
    <location>
        <begin position="57"/>
        <end position="95"/>
    </location>
</feature>
<sequence>MIMSWGSGGGRAGRSRRAALLVGLVLVIAAHLSGAVHACSFAGPDPSALVTQDVRQVADGADETGSNGPPQHRHAADGHVDHTADRPRAALDDTALDGETHQPLLPAGLRGPLAHTARCRPPGVSPSCAHSSSLALVRVLRQ</sequence>
<reference evidence="2 3" key="1">
    <citation type="submission" date="2015-10" db="EMBL/GenBank/DDBJ databases">
        <title>Draft genome sequence of Streptomyces corchorusii DSM 40340, type strain for the species Streptomyces corchorusii.</title>
        <authorList>
            <person name="Ruckert C."/>
            <person name="Winkler A."/>
            <person name="Kalinowski J."/>
            <person name="Kampfer P."/>
            <person name="Glaeser S."/>
        </authorList>
    </citation>
    <scope>NUCLEOTIDE SEQUENCE [LARGE SCALE GENOMIC DNA]</scope>
    <source>
        <strain evidence="2 3">DSM 40340</strain>
    </source>
</reference>